<comment type="similarity">
    <text evidence="1">Belongs to the protein kinase superfamily.</text>
</comment>
<proteinExistence type="inferred from homology"/>
<dbReference type="PANTHER" id="PTHR12984:SF15">
    <property type="entry name" value="PROTEIN-ASSOCIATING WITH THE CARBOXYL-TERMINAL DOMAIN OF EZRIN"/>
    <property type="match status" value="1"/>
</dbReference>
<evidence type="ECO:0000313" key="4">
    <source>
        <dbReference type="Proteomes" id="UP000695022"/>
    </source>
</evidence>
<dbReference type="InterPro" id="IPR016024">
    <property type="entry name" value="ARM-type_fold"/>
</dbReference>
<dbReference type="PANTHER" id="PTHR12984">
    <property type="entry name" value="SCY1-RELATED S/T PROTEIN KINASE-LIKE"/>
    <property type="match status" value="1"/>
</dbReference>
<name>A0ABM1DZ76_PRICU</name>
<organism evidence="4 5">
    <name type="scientific">Priapulus caudatus</name>
    <name type="common">Priapulid worm</name>
    <dbReference type="NCBI Taxonomy" id="37621"/>
    <lineage>
        <taxon>Eukaryota</taxon>
        <taxon>Metazoa</taxon>
        <taxon>Ecdysozoa</taxon>
        <taxon>Scalidophora</taxon>
        <taxon>Priapulida</taxon>
        <taxon>Priapulimorpha</taxon>
        <taxon>Priapulimorphida</taxon>
        <taxon>Priapulidae</taxon>
        <taxon>Priapulus</taxon>
    </lineage>
</organism>
<dbReference type="InterPro" id="IPR011009">
    <property type="entry name" value="Kinase-like_dom_sf"/>
</dbReference>
<feature type="compositionally biased region" description="Polar residues" evidence="2">
    <location>
        <begin position="671"/>
        <end position="684"/>
    </location>
</feature>
<dbReference type="InterPro" id="IPR011989">
    <property type="entry name" value="ARM-like"/>
</dbReference>
<dbReference type="PROSITE" id="PS50011">
    <property type="entry name" value="PROTEIN_KINASE_DOM"/>
    <property type="match status" value="1"/>
</dbReference>
<evidence type="ECO:0000313" key="5">
    <source>
        <dbReference type="RefSeq" id="XP_014665247.1"/>
    </source>
</evidence>
<dbReference type="Proteomes" id="UP000695022">
    <property type="component" value="Unplaced"/>
</dbReference>
<gene>
    <name evidence="5" type="primary">LOC106807437</name>
</gene>
<dbReference type="SUPFAM" id="SSF56112">
    <property type="entry name" value="Protein kinase-like (PK-like)"/>
    <property type="match status" value="1"/>
</dbReference>
<dbReference type="InterPro" id="IPR000719">
    <property type="entry name" value="Prot_kinase_dom"/>
</dbReference>
<dbReference type="GeneID" id="106807437"/>
<feature type="compositionally biased region" description="Basic and acidic residues" evidence="2">
    <location>
        <begin position="480"/>
        <end position="510"/>
    </location>
</feature>
<feature type="compositionally biased region" description="Polar residues" evidence="2">
    <location>
        <begin position="465"/>
        <end position="477"/>
    </location>
</feature>
<evidence type="ECO:0000256" key="1">
    <source>
        <dbReference type="ARBA" id="ARBA00038349"/>
    </source>
</evidence>
<reference evidence="5" key="1">
    <citation type="submission" date="2025-08" db="UniProtKB">
        <authorList>
            <consortium name="RefSeq"/>
        </authorList>
    </citation>
    <scope>IDENTIFICATION</scope>
</reference>
<dbReference type="InterPro" id="IPR051177">
    <property type="entry name" value="CIK-Related_Protein"/>
</dbReference>
<evidence type="ECO:0000256" key="2">
    <source>
        <dbReference type="SAM" id="MobiDB-lite"/>
    </source>
</evidence>
<dbReference type="RefSeq" id="XP_014665247.1">
    <property type="nucleotide sequence ID" value="XM_014809761.1"/>
</dbReference>
<sequence>MGSEYSAIQDCKLDEPFETDIPQGWTLHPAVQKDGSKVSVFVHKKSDRRQPEYIENAAKQLKILRHPTILKFFASCQNVEGTFLITEQVKPLKLVLDALSAAEICAGLYNVLEAACFLHERGGVCHNNISVSSIYVAQDGSWRLGGVEHLCKFQDATRAFLDKCRPLRDPMYIAPEEKSGHVLNTLENGDSRDVYAFGVLANVMLDRLGELEDITTAFHNRIENEFLNPDPRQRPKLKSLTNDRIFRNEFLEVIKFLSQITIKRNEEKEEFFKCVVRKLYHLSPELVAARLAILLLTRFVVLDASAGEHLYLHLLTPGPDESRREYVPGALNPVLPTHLYKQYIIPQLTKMFNVRETHVRLLLLKHFSAYLELFPRDILRQVILPQLLLGLKDYNENIVAASLRGLADIVPLVGAESVIGGQQSRYFFEGQPKKLVLGSASQDRKKKSDSIPHLTAVSGVISFHGNGTTSVNNVSNKTSRKAEVEKKREEARKRREERRRLREEQQKANENEESTGAEASETAVADSNSTSESRVDSDTSMKHEVTDTCSPSKNDKVNSSIAHASCNDEEEEDEWSDWDAVEEGQIPENVAFSSKVDIDLESREETLKSCSASSLSEKNGSKVTLLDLARTQGPVADIGNLLPKLNKSSSKTGALKLIGSNTKPVEKSDQVKSGTTGKNSFTSRDQIERAGVKNDLSSSKKKTSRTIEAPRSTDSAQNKLRVPTGGCNVSPRPLGAEFDILSLEFKGSVPKQDIDFFSDMTPNIRQKPQILVKSVGEEFSTATTSPPLGSRSLFAAPNADEVSGWGDGEEDITWDNI</sequence>
<feature type="region of interest" description="Disordered" evidence="2">
    <location>
        <begin position="658"/>
        <end position="727"/>
    </location>
</feature>
<evidence type="ECO:0000259" key="3">
    <source>
        <dbReference type="PROSITE" id="PS50011"/>
    </source>
</evidence>
<feature type="compositionally biased region" description="Polar residues" evidence="2">
    <location>
        <begin position="547"/>
        <end position="557"/>
    </location>
</feature>
<accession>A0ABM1DZ76</accession>
<dbReference type="Gene3D" id="1.10.510.10">
    <property type="entry name" value="Transferase(Phosphotransferase) domain 1"/>
    <property type="match status" value="1"/>
</dbReference>
<dbReference type="SUPFAM" id="SSF48371">
    <property type="entry name" value="ARM repeat"/>
    <property type="match status" value="1"/>
</dbReference>
<feature type="compositionally biased region" description="Basic and acidic residues" evidence="2">
    <location>
        <begin position="533"/>
        <end position="546"/>
    </location>
</feature>
<feature type="domain" description="Protein kinase" evidence="3">
    <location>
        <begin position="1"/>
        <end position="312"/>
    </location>
</feature>
<keyword evidence="4" id="KW-1185">Reference proteome</keyword>
<dbReference type="Gene3D" id="3.30.200.20">
    <property type="entry name" value="Phosphorylase Kinase, domain 1"/>
    <property type="match status" value="1"/>
</dbReference>
<protein>
    <submittedName>
        <fullName evidence="5">Protein-associating with the carboxyl-terminal domain of ezrin-like</fullName>
    </submittedName>
</protein>
<feature type="compositionally biased region" description="Low complexity" evidence="2">
    <location>
        <begin position="514"/>
        <end position="525"/>
    </location>
</feature>
<feature type="region of interest" description="Disordered" evidence="2">
    <location>
        <begin position="465"/>
        <end position="557"/>
    </location>
</feature>
<dbReference type="Gene3D" id="1.25.10.10">
    <property type="entry name" value="Leucine-rich Repeat Variant"/>
    <property type="match status" value="1"/>
</dbReference>